<reference evidence="2 3" key="1">
    <citation type="submission" date="2012-02" db="EMBL/GenBank/DDBJ databases">
        <title>Whole genome shotgun sequence of Gordonia terrae NBRC 100016.</title>
        <authorList>
            <person name="Takarada H."/>
            <person name="Hosoyama A."/>
            <person name="Tsuchikane K."/>
            <person name="Katsumata H."/>
            <person name="Yamazaki S."/>
            <person name="Fujita N."/>
        </authorList>
    </citation>
    <scope>NUCLEOTIDE SEQUENCE [LARGE SCALE GENOMIC DNA]</scope>
    <source>
        <strain evidence="2 3">NBRC 100016</strain>
    </source>
</reference>
<gene>
    <name evidence="2" type="ORF">GOTRE_009_00210</name>
</gene>
<sequence length="69" mass="6922">MAILLSVASQCLSGVAIRMATPLAGGPAGGVRRGVAHDPDDDRRTDRARAPGSGAVSGLEPAREVSLAI</sequence>
<organism evidence="2 3">
    <name type="scientific">Gordonia terrae NBRC 100016</name>
    <dbReference type="NCBI Taxonomy" id="1089454"/>
    <lineage>
        <taxon>Bacteria</taxon>
        <taxon>Bacillati</taxon>
        <taxon>Actinomycetota</taxon>
        <taxon>Actinomycetes</taxon>
        <taxon>Mycobacteriales</taxon>
        <taxon>Gordoniaceae</taxon>
        <taxon>Gordonia</taxon>
    </lineage>
</organism>
<evidence type="ECO:0000256" key="1">
    <source>
        <dbReference type="SAM" id="MobiDB-lite"/>
    </source>
</evidence>
<accession>A0ABQ0H8B9</accession>
<comment type="caution">
    <text evidence="2">The sequence shown here is derived from an EMBL/GenBank/DDBJ whole genome shotgun (WGS) entry which is preliminary data.</text>
</comment>
<name>A0ABQ0H8B9_9ACTN</name>
<feature type="compositionally biased region" description="Basic and acidic residues" evidence="1">
    <location>
        <begin position="35"/>
        <end position="49"/>
    </location>
</feature>
<proteinExistence type="predicted"/>
<dbReference type="EMBL" id="BAFD01000009">
    <property type="protein sequence ID" value="GAB42139.1"/>
    <property type="molecule type" value="Genomic_DNA"/>
</dbReference>
<protein>
    <submittedName>
        <fullName evidence="2">Uncharacterized protein</fullName>
    </submittedName>
</protein>
<feature type="region of interest" description="Disordered" evidence="1">
    <location>
        <begin position="22"/>
        <end position="69"/>
    </location>
</feature>
<evidence type="ECO:0000313" key="3">
    <source>
        <dbReference type="Proteomes" id="UP000004881"/>
    </source>
</evidence>
<dbReference type="Proteomes" id="UP000004881">
    <property type="component" value="Unassembled WGS sequence"/>
</dbReference>
<keyword evidence="3" id="KW-1185">Reference proteome</keyword>
<evidence type="ECO:0000313" key="2">
    <source>
        <dbReference type="EMBL" id="GAB42139.1"/>
    </source>
</evidence>